<dbReference type="InterPro" id="IPR028098">
    <property type="entry name" value="Glyco_trans_4-like_N"/>
</dbReference>
<keyword evidence="1" id="KW-0808">Transferase</keyword>
<comment type="caution">
    <text evidence="5">The sequence shown here is derived from an EMBL/GenBank/DDBJ whole genome shotgun (WGS) entry which is preliminary data.</text>
</comment>
<reference evidence="5 6" key="1">
    <citation type="journal article" date="2016" name="Nat. Commun.">
        <title>Thousands of microbial genomes shed light on interconnected biogeochemical processes in an aquifer system.</title>
        <authorList>
            <person name="Anantharaman K."/>
            <person name="Brown C.T."/>
            <person name="Hug L.A."/>
            <person name="Sharon I."/>
            <person name="Castelle C.J."/>
            <person name="Probst A.J."/>
            <person name="Thomas B.C."/>
            <person name="Singh A."/>
            <person name="Wilkins M.J."/>
            <person name="Karaoz U."/>
            <person name="Brodie E.L."/>
            <person name="Williams K.H."/>
            <person name="Hubbard S.S."/>
            <person name="Banfield J.F."/>
        </authorList>
    </citation>
    <scope>NUCLEOTIDE SEQUENCE [LARGE SCALE GENOMIC DNA]</scope>
</reference>
<evidence type="ECO:0000259" key="3">
    <source>
        <dbReference type="Pfam" id="PF00534"/>
    </source>
</evidence>
<dbReference type="EMBL" id="MHHR01000020">
    <property type="protein sequence ID" value="OGY34180.1"/>
    <property type="molecule type" value="Genomic_DNA"/>
</dbReference>
<dbReference type="CDD" id="cd03809">
    <property type="entry name" value="GT4_MtfB-like"/>
    <property type="match status" value="1"/>
</dbReference>
<dbReference type="SUPFAM" id="SSF53756">
    <property type="entry name" value="UDP-Glycosyltransferase/glycogen phosphorylase"/>
    <property type="match status" value="2"/>
</dbReference>
<evidence type="ECO:0000256" key="2">
    <source>
        <dbReference type="SAM" id="MobiDB-lite"/>
    </source>
</evidence>
<dbReference type="InterPro" id="IPR001296">
    <property type="entry name" value="Glyco_trans_1"/>
</dbReference>
<feature type="domain" description="Glycosyl transferase family 1" evidence="3">
    <location>
        <begin position="271"/>
        <end position="385"/>
    </location>
</feature>
<feature type="region of interest" description="Disordered" evidence="2">
    <location>
        <begin position="242"/>
        <end position="268"/>
    </location>
</feature>
<dbReference type="AlphaFoldDB" id="A0A1G1X3N4"/>
<evidence type="ECO:0000313" key="5">
    <source>
        <dbReference type="EMBL" id="OGY34180.1"/>
    </source>
</evidence>
<feature type="domain" description="Glycosyltransferase subfamily 4-like N-terminal" evidence="4">
    <location>
        <begin position="17"/>
        <end position="177"/>
    </location>
</feature>
<evidence type="ECO:0000256" key="1">
    <source>
        <dbReference type="ARBA" id="ARBA00022679"/>
    </source>
</evidence>
<sequence length="426" mass="47578">MNIAFDASDLCTGRADGTTRYTGELVKRLPGLAKDDSWGFYGPCIAPSPHPNPLPVRGEGIATWHASPFPFAWTQTRFAYELFKNKPDVLFMPIQQLPIFRPRKTKTVAVIHDLAFHEFPQQFRYKDWLLLHTFSAQVANEADAIIAVSQATKDDIKKYYGREHNVYVVHHGIDHTRFKVFSDTEKQDGLQKLQEKYPQIKTPYILFVGQIQPRKNIERLVEAFEKLSADFLPSYEGRRPACRTGRGGVEGDERTPSRLPAGQAGSPLSKGEKYQLVIAGGHGWNNEEIYKRIAQSPARKDIVVTSAVPDELLPVLYANAEVFVLPSLQEGFGIPLIEAAACGVPLVTSNRSSMKEIADGVGVLVDPYNINSIAEGMQEALTHRSEYSAKSVTLAQKFSWDITAQKTLRVLKEVYPEHGRKGVANI</sequence>
<protein>
    <recommendedName>
        <fullName evidence="7">Glycosyl transferase family 1 domain-containing protein</fullName>
    </recommendedName>
</protein>
<accession>A0A1G1X3N4</accession>
<dbReference type="GO" id="GO:0009103">
    <property type="term" value="P:lipopolysaccharide biosynthetic process"/>
    <property type="evidence" value="ECO:0007669"/>
    <property type="project" value="TreeGrafter"/>
</dbReference>
<dbReference type="PANTHER" id="PTHR46401:SF2">
    <property type="entry name" value="GLYCOSYLTRANSFERASE WBBK-RELATED"/>
    <property type="match status" value="1"/>
</dbReference>
<dbReference type="PANTHER" id="PTHR46401">
    <property type="entry name" value="GLYCOSYLTRANSFERASE WBBK-RELATED"/>
    <property type="match status" value="1"/>
</dbReference>
<proteinExistence type="predicted"/>
<name>A0A1G1X3N4_9BACT</name>
<dbReference type="Gene3D" id="3.40.50.2000">
    <property type="entry name" value="Glycogen Phosphorylase B"/>
    <property type="match status" value="2"/>
</dbReference>
<evidence type="ECO:0000313" key="6">
    <source>
        <dbReference type="Proteomes" id="UP000177528"/>
    </source>
</evidence>
<dbReference type="Pfam" id="PF00534">
    <property type="entry name" value="Glycos_transf_1"/>
    <property type="match status" value="1"/>
</dbReference>
<dbReference type="GO" id="GO:0016757">
    <property type="term" value="F:glycosyltransferase activity"/>
    <property type="evidence" value="ECO:0007669"/>
    <property type="project" value="InterPro"/>
</dbReference>
<dbReference type="Proteomes" id="UP000177528">
    <property type="component" value="Unassembled WGS sequence"/>
</dbReference>
<organism evidence="5 6">
    <name type="scientific">Candidatus Andersenbacteria bacterium RIFCSPHIGHO2_12_FULL_45_11</name>
    <dbReference type="NCBI Taxonomy" id="1797281"/>
    <lineage>
        <taxon>Bacteria</taxon>
        <taxon>Candidatus Anderseniibacteriota</taxon>
    </lineage>
</organism>
<evidence type="ECO:0000259" key="4">
    <source>
        <dbReference type="Pfam" id="PF13439"/>
    </source>
</evidence>
<evidence type="ECO:0008006" key="7">
    <source>
        <dbReference type="Google" id="ProtNLM"/>
    </source>
</evidence>
<gene>
    <name evidence="5" type="ORF">A3D99_00480</name>
</gene>
<dbReference type="Pfam" id="PF13439">
    <property type="entry name" value="Glyco_transf_4"/>
    <property type="match status" value="1"/>
</dbReference>